<organism evidence="4 5">
    <name type="scientific">Flavivirga algicola</name>
    <dbReference type="NCBI Taxonomy" id="2729136"/>
    <lineage>
        <taxon>Bacteria</taxon>
        <taxon>Pseudomonadati</taxon>
        <taxon>Bacteroidota</taxon>
        <taxon>Flavobacteriia</taxon>
        <taxon>Flavobacteriales</taxon>
        <taxon>Flavobacteriaceae</taxon>
        <taxon>Flavivirga</taxon>
    </lineage>
</organism>
<evidence type="ECO:0000256" key="2">
    <source>
        <dbReference type="SAM" id="SignalP"/>
    </source>
</evidence>
<keyword evidence="5" id="KW-1185">Reference proteome</keyword>
<dbReference type="NCBIfam" id="TIGR04183">
    <property type="entry name" value="Por_Secre_tail"/>
    <property type="match status" value="1"/>
</dbReference>
<dbReference type="EMBL" id="JABBHF010000001">
    <property type="protein sequence ID" value="NMH85911.1"/>
    <property type="molecule type" value="Genomic_DNA"/>
</dbReference>
<proteinExistence type="predicted"/>
<dbReference type="InterPro" id="IPR036514">
    <property type="entry name" value="SGNH_hydro_sf"/>
</dbReference>
<feature type="domain" description="Secretion system C-terminal sorting" evidence="3">
    <location>
        <begin position="330"/>
        <end position="395"/>
    </location>
</feature>
<keyword evidence="1 2" id="KW-0732">Signal</keyword>
<evidence type="ECO:0000313" key="5">
    <source>
        <dbReference type="Proteomes" id="UP000746690"/>
    </source>
</evidence>
<dbReference type="RefSeq" id="WP_169668839.1">
    <property type="nucleotide sequence ID" value="NZ_JABBHF010000001.1"/>
</dbReference>
<dbReference type="Pfam" id="PF18962">
    <property type="entry name" value="Por_Secre_tail"/>
    <property type="match status" value="1"/>
</dbReference>
<dbReference type="Gene3D" id="3.40.50.1110">
    <property type="entry name" value="SGNH hydrolase"/>
    <property type="match status" value="1"/>
</dbReference>
<evidence type="ECO:0000313" key="4">
    <source>
        <dbReference type="EMBL" id="NMH85911.1"/>
    </source>
</evidence>
<feature type="signal peptide" evidence="2">
    <location>
        <begin position="1"/>
        <end position="22"/>
    </location>
</feature>
<accession>A0ABX1RRX4</accession>
<feature type="chain" id="PRO_5046954485" evidence="2">
    <location>
        <begin position="23"/>
        <end position="398"/>
    </location>
</feature>
<gene>
    <name evidence="4" type="ORF">HHX25_00185</name>
</gene>
<dbReference type="Proteomes" id="UP000746690">
    <property type="component" value="Unassembled WGS sequence"/>
</dbReference>
<comment type="caution">
    <text evidence="4">The sequence shown here is derived from an EMBL/GenBank/DDBJ whole genome shotgun (WGS) entry which is preliminary data.</text>
</comment>
<sequence>MKHLLQLPLLLLCIVISSKAMAQQNKTMYIFGHSLIVHDPPAISTPSNETTVPHWLHFLAGEAGNSIAVSGQYGFLEQHDDLPPISQWGFDHVAPAWESDTENFTDANFDTFLLTAGSHIQGQPANVNYYNSNVSPLSATLTILDWIDNQEPGAVTYIYENWPELAIFTDHNQGFPPTSEDLENYHERTLGSFHDWWIEYQDFVHAARPNENIRMIPVGPIISKLLTETNLDQIPALDLYEDSASHGRPTLYFLAGLITYMAVYEEKAPSTYTIPNTVNSLVQDNFQSTIDFIWNELLAFNYSGGSSRVFANNVLHVISNDSQTNNISVVPNPAKNFVDIISNHSDYSVDLFDVKGIKINISPEMTHNRVDISNLPDGLYFLKINIDGNQVVKKILKS</sequence>
<evidence type="ECO:0000259" key="3">
    <source>
        <dbReference type="Pfam" id="PF18962"/>
    </source>
</evidence>
<reference evidence="4 5" key="1">
    <citation type="submission" date="2020-04" db="EMBL/GenBank/DDBJ databases">
        <title>A Flavivirga sp. nov.</title>
        <authorList>
            <person name="Sun X."/>
        </authorList>
    </citation>
    <scope>NUCLEOTIDE SEQUENCE [LARGE SCALE GENOMIC DNA]</scope>
    <source>
        <strain evidence="4 5">Y03</strain>
    </source>
</reference>
<dbReference type="InterPro" id="IPR026444">
    <property type="entry name" value="Secre_tail"/>
</dbReference>
<evidence type="ECO:0000256" key="1">
    <source>
        <dbReference type="ARBA" id="ARBA00022729"/>
    </source>
</evidence>
<name>A0ABX1RRX4_9FLAO</name>
<protein>
    <submittedName>
        <fullName evidence="4">T9SS type A sorting domain-containing protein</fullName>
    </submittedName>
</protein>